<name>A0AAN8WMJ9_HALRR</name>
<dbReference type="Pfam" id="PF03567">
    <property type="entry name" value="Sulfotransfer_2"/>
    <property type="match status" value="1"/>
</dbReference>
<keyword evidence="3 9" id="KW-0808">Transferase</keyword>
<keyword evidence="7" id="KW-0472">Membrane</keyword>
<dbReference type="GO" id="GO:0008146">
    <property type="term" value="F:sulfotransferase activity"/>
    <property type="evidence" value="ECO:0007669"/>
    <property type="project" value="InterPro"/>
</dbReference>
<reference evidence="11 12" key="1">
    <citation type="submission" date="2023-11" db="EMBL/GenBank/DDBJ databases">
        <title>Halocaridina rubra genome assembly.</title>
        <authorList>
            <person name="Smith C."/>
        </authorList>
    </citation>
    <scope>NUCLEOTIDE SEQUENCE [LARGE SCALE GENOMIC DNA]</scope>
    <source>
        <strain evidence="11">EP-1</strain>
        <tissue evidence="11">Whole</tissue>
    </source>
</reference>
<evidence type="ECO:0000256" key="2">
    <source>
        <dbReference type="ARBA" id="ARBA00006339"/>
    </source>
</evidence>
<dbReference type="PANTHER" id="PTHR12137:SF63">
    <property type="entry name" value="CARBOHYDRATE SULFOTRANSFERASE"/>
    <property type="match status" value="1"/>
</dbReference>
<dbReference type="InterPro" id="IPR018011">
    <property type="entry name" value="Carb_sulfotrans_8-10"/>
</dbReference>
<keyword evidence="5" id="KW-1133">Transmembrane helix</keyword>
<comment type="subcellular location">
    <subcellularLocation>
        <location evidence="1 9">Golgi apparatus membrane</location>
        <topology evidence="1 9">Single-pass type II membrane protein</topology>
    </subcellularLocation>
</comment>
<dbReference type="PANTHER" id="PTHR12137">
    <property type="entry name" value="CARBOHYDRATE SULFOTRANSFERASE"/>
    <property type="match status" value="1"/>
</dbReference>
<comment type="similarity">
    <text evidence="2 9">Belongs to the sulfotransferase 2 family.</text>
</comment>
<accession>A0AAN8WMJ9</accession>
<evidence type="ECO:0000256" key="5">
    <source>
        <dbReference type="ARBA" id="ARBA00022989"/>
    </source>
</evidence>
<dbReference type="AlphaFoldDB" id="A0AAN8WMJ9"/>
<dbReference type="GO" id="GO:0000139">
    <property type="term" value="C:Golgi membrane"/>
    <property type="evidence" value="ECO:0007669"/>
    <property type="project" value="UniProtKB-SubCell"/>
</dbReference>
<dbReference type="InterPro" id="IPR005331">
    <property type="entry name" value="Sulfotransferase"/>
</dbReference>
<keyword evidence="6 9" id="KW-0333">Golgi apparatus</keyword>
<keyword evidence="12" id="KW-1185">Reference proteome</keyword>
<dbReference type="GO" id="GO:0016051">
    <property type="term" value="P:carbohydrate biosynthetic process"/>
    <property type="evidence" value="ECO:0007669"/>
    <property type="project" value="InterPro"/>
</dbReference>
<proteinExistence type="inferred from homology"/>
<evidence type="ECO:0000256" key="6">
    <source>
        <dbReference type="ARBA" id="ARBA00023034"/>
    </source>
</evidence>
<comment type="caution">
    <text evidence="11">The sequence shown here is derived from an EMBL/GenBank/DDBJ whole genome shotgun (WGS) entry which is preliminary data.</text>
</comment>
<evidence type="ECO:0000256" key="8">
    <source>
        <dbReference type="ARBA" id="ARBA00023180"/>
    </source>
</evidence>
<evidence type="ECO:0000256" key="4">
    <source>
        <dbReference type="ARBA" id="ARBA00022692"/>
    </source>
</evidence>
<keyword evidence="9" id="KW-0119">Carbohydrate metabolism</keyword>
<feature type="region of interest" description="Disordered" evidence="10">
    <location>
        <begin position="1"/>
        <end position="29"/>
    </location>
</feature>
<evidence type="ECO:0000256" key="3">
    <source>
        <dbReference type="ARBA" id="ARBA00022679"/>
    </source>
</evidence>
<dbReference type="Proteomes" id="UP001381693">
    <property type="component" value="Unassembled WGS sequence"/>
</dbReference>
<protein>
    <recommendedName>
        <fullName evidence="9">Carbohydrate sulfotransferase</fullName>
        <ecNumber evidence="9">2.8.2.-</ecNumber>
    </recommendedName>
</protein>
<keyword evidence="9" id="KW-0735">Signal-anchor</keyword>
<gene>
    <name evidence="11" type="ORF">SK128_013591</name>
</gene>
<evidence type="ECO:0000256" key="7">
    <source>
        <dbReference type="ARBA" id="ARBA00023136"/>
    </source>
</evidence>
<evidence type="ECO:0000313" key="11">
    <source>
        <dbReference type="EMBL" id="KAK7068880.1"/>
    </source>
</evidence>
<evidence type="ECO:0000256" key="10">
    <source>
        <dbReference type="SAM" id="MobiDB-lite"/>
    </source>
</evidence>
<dbReference type="EMBL" id="JAXCGZ010017092">
    <property type="protein sequence ID" value="KAK7068880.1"/>
    <property type="molecule type" value="Genomic_DNA"/>
</dbReference>
<sequence>MPNGQDVSDIIDSEELDKESFQGKKKQPGATLRVHLPEREVVAHPEQYQKDVAKLIRNEWTEEMIKRQEDLFRKRSAHVEEVCNSLTLNGALAAKMGSVFENMRWISKHNMIWCPIFKAASTTWVKNLLMIAGESKIHARSLHARARQLFGPPNDPRVRDKLLRESQRMMIVRHPLERLLSAYRDKMLRVRHAHDPFVRIQKAIMLKYPDPDAPPPPAVTAIPDPKNMTDKLPTTHPTFKQFLMKARDDLRTVWNNKGKTIVNMHWRPFWLTCAPCHVIYDYIGKVETLDWDQEYIIRKMGLQDLLYNAHTHSSNFDSYNTTSEAARDYFKQVPLSLLKDVVELYKPDFLLFDYSPDSYYKLAKPDA</sequence>
<evidence type="ECO:0000256" key="1">
    <source>
        <dbReference type="ARBA" id="ARBA00004323"/>
    </source>
</evidence>
<dbReference type="EC" id="2.8.2.-" evidence="9"/>
<evidence type="ECO:0000313" key="12">
    <source>
        <dbReference type="Proteomes" id="UP001381693"/>
    </source>
</evidence>
<evidence type="ECO:0000256" key="9">
    <source>
        <dbReference type="RuleBase" id="RU364020"/>
    </source>
</evidence>
<keyword evidence="4" id="KW-0812">Transmembrane</keyword>
<organism evidence="11 12">
    <name type="scientific">Halocaridina rubra</name>
    <name type="common">Hawaiian red shrimp</name>
    <dbReference type="NCBI Taxonomy" id="373956"/>
    <lineage>
        <taxon>Eukaryota</taxon>
        <taxon>Metazoa</taxon>
        <taxon>Ecdysozoa</taxon>
        <taxon>Arthropoda</taxon>
        <taxon>Crustacea</taxon>
        <taxon>Multicrustacea</taxon>
        <taxon>Malacostraca</taxon>
        <taxon>Eumalacostraca</taxon>
        <taxon>Eucarida</taxon>
        <taxon>Decapoda</taxon>
        <taxon>Pleocyemata</taxon>
        <taxon>Caridea</taxon>
        <taxon>Atyoidea</taxon>
        <taxon>Atyidae</taxon>
        <taxon>Halocaridina</taxon>
    </lineage>
</organism>
<keyword evidence="8 9" id="KW-0325">Glycoprotein</keyword>